<evidence type="ECO:0000313" key="2">
    <source>
        <dbReference type="EMBL" id="NKY02374.1"/>
    </source>
</evidence>
<dbReference type="Proteomes" id="UP000563898">
    <property type="component" value="Unassembled WGS sequence"/>
</dbReference>
<dbReference type="AlphaFoldDB" id="A0A846WL19"/>
<reference evidence="2 3" key="1">
    <citation type="submission" date="2020-04" db="EMBL/GenBank/DDBJ databases">
        <title>MicrobeNet Type strains.</title>
        <authorList>
            <person name="Nicholson A.C."/>
        </authorList>
    </citation>
    <scope>NUCLEOTIDE SEQUENCE [LARGE SCALE GENOMIC DNA]</scope>
    <source>
        <strain evidence="2 3">ATCC BAA-14</strain>
    </source>
</reference>
<comment type="caution">
    <text evidence="2">The sequence shown here is derived from an EMBL/GenBank/DDBJ whole genome shotgun (WGS) entry which is preliminary data.</text>
</comment>
<dbReference type="InterPro" id="IPR022292">
    <property type="entry name" value="CHP03843"/>
</dbReference>
<dbReference type="EMBL" id="JAAXPC010000006">
    <property type="protein sequence ID" value="NKY02374.1"/>
    <property type="molecule type" value="Genomic_DNA"/>
</dbReference>
<organism evidence="2 3">
    <name type="scientific">Gordonia polyisoprenivorans</name>
    <dbReference type="NCBI Taxonomy" id="84595"/>
    <lineage>
        <taxon>Bacteria</taxon>
        <taxon>Bacillati</taxon>
        <taxon>Actinomycetota</taxon>
        <taxon>Actinomycetes</taxon>
        <taxon>Mycobacteriales</taxon>
        <taxon>Gordoniaceae</taxon>
        <taxon>Gordonia</taxon>
    </lineage>
</organism>
<evidence type="ECO:0000313" key="3">
    <source>
        <dbReference type="Proteomes" id="UP000563898"/>
    </source>
</evidence>
<proteinExistence type="predicted"/>
<sequence length="297" mass="31775">MSAVGASGVPQPDSHPESGADAADDTDVAEDAVLRAGELTIIGRIPTASNATLVCDAVVGDRAVRCVYKPVRGEIPLWDFPDGTLAGREVASYLISQSLRWDAIPTTVLRDGPLGVGMVQRWIDTPDPDDPELPAPRIDLVDLCPPDAVPDGYRSILRALDGRGEPVELVHADDPRLLRMAVLDVLLNNADRKGGHVLEGLDGGVYGVDHGICLHSEDKLRTVLWGWAGEPVPAHLLADVVGLAEALETTSSTLRTDLARHITVDEIDALTIRALVLAETETMPLPPGHRPIPWPPF</sequence>
<dbReference type="NCBIfam" id="TIGR03843">
    <property type="entry name" value="SCO1664 family protein"/>
    <property type="match status" value="1"/>
</dbReference>
<feature type="region of interest" description="Disordered" evidence="1">
    <location>
        <begin position="1"/>
        <end position="25"/>
    </location>
</feature>
<accession>A0A846WL19</accession>
<dbReference type="RefSeq" id="WP_006370140.1">
    <property type="nucleotide sequence ID" value="NZ_CP073075.1"/>
</dbReference>
<protein>
    <submittedName>
        <fullName evidence="2">SCO1664 family protein</fullName>
    </submittedName>
</protein>
<evidence type="ECO:0000256" key="1">
    <source>
        <dbReference type="SAM" id="MobiDB-lite"/>
    </source>
</evidence>
<name>A0A846WL19_9ACTN</name>
<gene>
    <name evidence="2" type="ORF">HGA05_12370</name>
</gene>